<feature type="transmembrane region" description="Helical" evidence="10">
    <location>
        <begin position="308"/>
        <end position="329"/>
    </location>
</feature>
<dbReference type="SUPFAM" id="SSF63877">
    <property type="entry name" value="Methuselah ectodomain"/>
    <property type="match status" value="1"/>
</dbReference>
<feature type="signal peptide" evidence="11">
    <location>
        <begin position="1"/>
        <end position="16"/>
    </location>
</feature>
<reference evidence="13" key="1">
    <citation type="submission" date="2022-03" db="EMBL/GenBank/DDBJ databases">
        <authorList>
            <person name="Tunstrom K."/>
        </authorList>
    </citation>
    <scope>NUCLEOTIDE SEQUENCE</scope>
</reference>
<feature type="transmembrane region" description="Helical" evidence="10">
    <location>
        <begin position="231"/>
        <end position="251"/>
    </location>
</feature>
<dbReference type="PANTHER" id="PTHR47154:SF2">
    <property type="entry name" value="G-PROTEIN COUPLED RECEPTOR MTH-RELATED"/>
    <property type="match status" value="1"/>
</dbReference>
<keyword evidence="5" id="KW-0297">G-protein coupled receptor</keyword>
<dbReference type="GO" id="GO:0007166">
    <property type="term" value="P:cell surface receptor signaling pathway"/>
    <property type="evidence" value="ECO:0007669"/>
    <property type="project" value="InterPro"/>
</dbReference>
<keyword evidence="6 10" id="KW-0472">Membrane</keyword>
<keyword evidence="4 10" id="KW-1133">Transmembrane helix</keyword>
<comment type="subcellular location">
    <subcellularLocation>
        <location evidence="1">Endomembrane system</location>
        <topology evidence="1">Multi-pass membrane protein</topology>
    </subcellularLocation>
</comment>
<feature type="transmembrane region" description="Helical" evidence="10">
    <location>
        <begin position="266"/>
        <end position="288"/>
    </location>
</feature>
<name>A0AAU9UDY1_EUPED</name>
<evidence type="ECO:0000256" key="5">
    <source>
        <dbReference type="ARBA" id="ARBA00023040"/>
    </source>
</evidence>
<keyword evidence="7" id="KW-0675">Receptor</keyword>
<dbReference type="InterPro" id="IPR017981">
    <property type="entry name" value="GPCR_2-like_7TM"/>
</dbReference>
<feature type="chain" id="PRO_5043953384" description="G-protein coupled receptors family 2 profile 2 domain-containing protein" evidence="11">
    <location>
        <begin position="17"/>
        <end position="501"/>
    </location>
</feature>
<keyword evidence="3 10" id="KW-0812">Transmembrane</keyword>
<evidence type="ECO:0000256" key="6">
    <source>
        <dbReference type="ARBA" id="ARBA00023136"/>
    </source>
</evidence>
<feature type="domain" description="G-protein coupled receptors family 2 profile 2" evidence="12">
    <location>
        <begin position="194"/>
        <end position="461"/>
    </location>
</feature>
<evidence type="ECO:0000313" key="13">
    <source>
        <dbReference type="EMBL" id="CAH2095970.1"/>
    </source>
</evidence>
<evidence type="ECO:0000256" key="1">
    <source>
        <dbReference type="ARBA" id="ARBA00004127"/>
    </source>
</evidence>
<evidence type="ECO:0000313" key="14">
    <source>
        <dbReference type="Proteomes" id="UP001153954"/>
    </source>
</evidence>
<sequence>MWKLLSLLIIVSNSASQNISCDKNNTVDLTSGNRSSNGDIYYGDHKYERSEYTIHNGTITSCICLKEICIKKCCPHGMGFHLKNKVCEEVAEPFNVPFVDKNSEFKVTIRVQSHNILCHIKENRIRLNQLYTNRNEIRPDGQLYIEVQFTTRSWILRGPDKYCVDRFIFEDDKNNRTTSYDAFVCFESENEEEHYIMKSTCMIISCVFILATVAVYGWLPELRNLHGRVLMAYLLCLFVGFVGMATMQIMLKIDNIGRETCVGLSIMIYFSLLAGFFWLNVMCFDIWWTFSGKKGVKGAEIMSVKAQFTAYSVYAFGFPTVLTILMVSLEFSGLPPHPLLPLLRHQGCFLTDKSKLLYLYGPIVILWFANVMFFVLTAVKIAQIKRQSSLLKHKESARHDKHKNDQQRFFLYIKLFIVMGINWLLEVISALYPKGDYIWRFVDSYNVLIGLIVFIIFVCKRKIFSLMKKRYALRRGDQLSKSKASTRTSSTRDEMALSTKN</sequence>
<evidence type="ECO:0000259" key="12">
    <source>
        <dbReference type="PROSITE" id="PS50261"/>
    </source>
</evidence>
<feature type="region of interest" description="Disordered" evidence="9">
    <location>
        <begin position="482"/>
        <end position="501"/>
    </location>
</feature>
<feature type="transmembrane region" description="Helical" evidence="10">
    <location>
        <begin position="409"/>
        <end position="432"/>
    </location>
</feature>
<dbReference type="GO" id="GO:0012505">
    <property type="term" value="C:endomembrane system"/>
    <property type="evidence" value="ECO:0007669"/>
    <property type="project" value="UniProtKB-SubCell"/>
</dbReference>
<dbReference type="GO" id="GO:0005886">
    <property type="term" value="C:plasma membrane"/>
    <property type="evidence" value="ECO:0007669"/>
    <property type="project" value="TreeGrafter"/>
</dbReference>
<dbReference type="PROSITE" id="PS50261">
    <property type="entry name" value="G_PROTEIN_RECEP_F2_4"/>
    <property type="match status" value="1"/>
</dbReference>
<evidence type="ECO:0000256" key="7">
    <source>
        <dbReference type="ARBA" id="ARBA00023170"/>
    </source>
</evidence>
<feature type="transmembrane region" description="Helical" evidence="10">
    <location>
        <begin position="438"/>
        <end position="459"/>
    </location>
</feature>
<comment type="similarity">
    <text evidence="2">Belongs to the G-protein coupled receptor 2 family. Mth subfamily.</text>
</comment>
<gene>
    <name evidence="13" type="ORF">EEDITHA_LOCUS11359</name>
</gene>
<evidence type="ECO:0000256" key="11">
    <source>
        <dbReference type="SAM" id="SignalP"/>
    </source>
</evidence>
<comment type="caution">
    <text evidence="13">The sequence shown here is derived from an EMBL/GenBank/DDBJ whole genome shotgun (WGS) entry which is preliminary data.</text>
</comment>
<keyword evidence="14" id="KW-1185">Reference proteome</keyword>
<dbReference type="EMBL" id="CAKOGL010000016">
    <property type="protein sequence ID" value="CAH2095970.1"/>
    <property type="molecule type" value="Genomic_DNA"/>
</dbReference>
<evidence type="ECO:0000256" key="9">
    <source>
        <dbReference type="SAM" id="MobiDB-lite"/>
    </source>
</evidence>
<dbReference type="GO" id="GO:0008528">
    <property type="term" value="F:G protein-coupled peptide receptor activity"/>
    <property type="evidence" value="ECO:0007669"/>
    <property type="project" value="TreeGrafter"/>
</dbReference>
<dbReference type="InterPro" id="IPR036272">
    <property type="entry name" value="Methuselah_N_sf"/>
</dbReference>
<dbReference type="PANTHER" id="PTHR47154">
    <property type="entry name" value="G-PROTEIN COUPLED RECEPTOR MTH-RELATED"/>
    <property type="match status" value="1"/>
</dbReference>
<evidence type="ECO:0000256" key="3">
    <source>
        <dbReference type="ARBA" id="ARBA00022692"/>
    </source>
</evidence>
<evidence type="ECO:0000256" key="10">
    <source>
        <dbReference type="SAM" id="Phobius"/>
    </source>
</evidence>
<dbReference type="InterPro" id="IPR051384">
    <property type="entry name" value="Mth_GPCR"/>
</dbReference>
<evidence type="ECO:0000256" key="2">
    <source>
        <dbReference type="ARBA" id="ARBA00008979"/>
    </source>
</evidence>
<dbReference type="Gene3D" id="1.20.1070.10">
    <property type="entry name" value="Rhodopsin 7-helix transmembrane proteins"/>
    <property type="match status" value="1"/>
</dbReference>
<protein>
    <recommendedName>
        <fullName evidence="12">G-protein coupled receptors family 2 profile 2 domain-containing protein</fullName>
    </recommendedName>
</protein>
<feature type="transmembrane region" description="Helical" evidence="10">
    <location>
        <begin position="195"/>
        <end position="219"/>
    </location>
</feature>
<dbReference type="Proteomes" id="UP001153954">
    <property type="component" value="Unassembled WGS sequence"/>
</dbReference>
<keyword evidence="8" id="KW-0807">Transducer</keyword>
<organism evidence="13 14">
    <name type="scientific">Euphydryas editha</name>
    <name type="common">Edith's checkerspot</name>
    <dbReference type="NCBI Taxonomy" id="104508"/>
    <lineage>
        <taxon>Eukaryota</taxon>
        <taxon>Metazoa</taxon>
        <taxon>Ecdysozoa</taxon>
        <taxon>Arthropoda</taxon>
        <taxon>Hexapoda</taxon>
        <taxon>Insecta</taxon>
        <taxon>Pterygota</taxon>
        <taxon>Neoptera</taxon>
        <taxon>Endopterygota</taxon>
        <taxon>Lepidoptera</taxon>
        <taxon>Glossata</taxon>
        <taxon>Ditrysia</taxon>
        <taxon>Papilionoidea</taxon>
        <taxon>Nymphalidae</taxon>
        <taxon>Nymphalinae</taxon>
        <taxon>Euphydryas</taxon>
    </lineage>
</organism>
<dbReference type="AlphaFoldDB" id="A0AAU9UDY1"/>
<accession>A0AAU9UDY1</accession>
<proteinExistence type="inferred from homology"/>
<evidence type="ECO:0000256" key="4">
    <source>
        <dbReference type="ARBA" id="ARBA00022989"/>
    </source>
</evidence>
<feature type="transmembrane region" description="Helical" evidence="10">
    <location>
        <begin position="359"/>
        <end position="382"/>
    </location>
</feature>
<keyword evidence="11" id="KW-0732">Signal</keyword>
<evidence type="ECO:0000256" key="8">
    <source>
        <dbReference type="ARBA" id="ARBA00023224"/>
    </source>
</evidence>
<dbReference type="CDD" id="cd15039">
    <property type="entry name" value="7tmB3_Methuselah-like"/>
    <property type="match status" value="1"/>
</dbReference>